<name>A0A316V673_9BASI</name>
<feature type="transmembrane region" description="Helical" evidence="5">
    <location>
        <begin position="62"/>
        <end position="94"/>
    </location>
</feature>
<gene>
    <name evidence="6" type="ORF">FA14DRAFT_149833</name>
</gene>
<proteinExistence type="inferred from homology"/>
<dbReference type="RefSeq" id="XP_025353362.1">
    <property type="nucleotide sequence ID" value="XM_025497411.1"/>
</dbReference>
<dbReference type="AlphaFoldDB" id="A0A316V673"/>
<dbReference type="PANTHER" id="PTHR19317">
    <property type="entry name" value="PRENYLATED RAB ACCEPTOR 1-RELATED"/>
    <property type="match status" value="1"/>
</dbReference>
<dbReference type="InParanoid" id="A0A316V673"/>
<evidence type="ECO:0000313" key="7">
    <source>
        <dbReference type="Proteomes" id="UP000245771"/>
    </source>
</evidence>
<dbReference type="FunCoup" id="A0A316V673">
    <property type="interactions" value="283"/>
</dbReference>
<keyword evidence="7" id="KW-1185">Reference proteome</keyword>
<evidence type="ECO:0000256" key="5">
    <source>
        <dbReference type="RuleBase" id="RU363107"/>
    </source>
</evidence>
<dbReference type="STRING" id="1280837.A0A316V673"/>
<dbReference type="Proteomes" id="UP000245771">
    <property type="component" value="Unassembled WGS sequence"/>
</dbReference>
<keyword evidence="3 5" id="KW-1133">Transmembrane helix</keyword>
<evidence type="ECO:0000256" key="3">
    <source>
        <dbReference type="ARBA" id="ARBA00022989"/>
    </source>
</evidence>
<sequence>MSKFIEYAMKVPEFVKGFRQERLSTIRPLSEFFDHQRISRPADLNEATQRITYNTRHFSGNYLIIIMLLAVYGLLTSPWFLLSVIFLVGGFTAINRFAPEPVQVGEHVITQKGLYTALFVIGIPMLWWSSPFLLIFWLIGSSAFVVLGHASFIEPPVSSEYSGVEQV</sequence>
<accession>A0A316V673</accession>
<dbReference type="InterPro" id="IPR004895">
    <property type="entry name" value="Prenylated_rab_accept_PRA1"/>
</dbReference>
<keyword evidence="2 5" id="KW-0812">Transmembrane</keyword>
<evidence type="ECO:0000256" key="4">
    <source>
        <dbReference type="ARBA" id="ARBA00023136"/>
    </source>
</evidence>
<dbReference type="GO" id="GO:0016020">
    <property type="term" value="C:membrane"/>
    <property type="evidence" value="ECO:0007669"/>
    <property type="project" value="UniProtKB-SubCell"/>
</dbReference>
<evidence type="ECO:0000256" key="1">
    <source>
        <dbReference type="ARBA" id="ARBA00004141"/>
    </source>
</evidence>
<dbReference type="OrthoDB" id="63113at2759"/>
<dbReference type="Pfam" id="PF03208">
    <property type="entry name" value="PRA1"/>
    <property type="match status" value="1"/>
</dbReference>
<organism evidence="6 7">
    <name type="scientific">Meira miltonrushii</name>
    <dbReference type="NCBI Taxonomy" id="1280837"/>
    <lineage>
        <taxon>Eukaryota</taxon>
        <taxon>Fungi</taxon>
        <taxon>Dikarya</taxon>
        <taxon>Basidiomycota</taxon>
        <taxon>Ustilaginomycotina</taxon>
        <taxon>Exobasidiomycetes</taxon>
        <taxon>Exobasidiales</taxon>
        <taxon>Brachybasidiaceae</taxon>
        <taxon>Meira</taxon>
    </lineage>
</organism>
<dbReference type="PANTHER" id="PTHR19317:SF0">
    <property type="entry name" value="PRENYLATED RAB ACCEPTOR PROTEIN 1"/>
    <property type="match status" value="1"/>
</dbReference>
<reference evidence="6 7" key="1">
    <citation type="journal article" date="2018" name="Mol. Biol. Evol.">
        <title>Broad Genomic Sampling Reveals a Smut Pathogenic Ancestry of the Fungal Clade Ustilaginomycotina.</title>
        <authorList>
            <person name="Kijpornyongpan T."/>
            <person name="Mondo S.J."/>
            <person name="Barry K."/>
            <person name="Sandor L."/>
            <person name="Lee J."/>
            <person name="Lipzen A."/>
            <person name="Pangilinan J."/>
            <person name="LaButti K."/>
            <person name="Hainaut M."/>
            <person name="Henrissat B."/>
            <person name="Grigoriev I.V."/>
            <person name="Spatafora J.W."/>
            <person name="Aime M.C."/>
        </authorList>
    </citation>
    <scope>NUCLEOTIDE SEQUENCE [LARGE SCALE GENOMIC DNA]</scope>
    <source>
        <strain evidence="6 7">MCA 3882</strain>
    </source>
</reference>
<dbReference type="GO" id="GO:0005794">
    <property type="term" value="C:Golgi apparatus"/>
    <property type="evidence" value="ECO:0007669"/>
    <property type="project" value="TreeGrafter"/>
</dbReference>
<evidence type="ECO:0000256" key="2">
    <source>
        <dbReference type="ARBA" id="ARBA00022692"/>
    </source>
</evidence>
<evidence type="ECO:0000313" key="6">
    <source>
        <dbReference type="EMBL" id="PWN33060.1"/>
    </source>
</evidence>
<dbReference type="EMBL" id="KZ819605">
    <property type="protein sequence ID" value="PWN33060.1"/>
    <property type="molecule type" value="Genomic_DNA"/>
</dbReference>
<feature type="transmembrane region" description="Helical" evidence="5">
    <location>
        <begin position="114"/>
        <end position="139"/>
    </location>
</feature>
<comment type="subcellular location">
    <subcellularLocation>
        <location evidence="1 5">Membrane</location>
        <topology evidence="1 5">Multi-pass membrane protein</topology>
    </subcellularLocation>
</comment>
<dbReference type="GeneID" id="37019192"/>
<protein>
    <recommendedName>
        <fullName evidence="5">PRA1 family protein</fullName>
    </recommendedName>
</protein>
<comment type="similarity">
    <text evidence="5">Belongs to the PRA1 family.</text>
</comment>
<keyword evidence="4 5" id="KW-0472">Membrane</keyword>